<accession>A0A835VT84</accession>
<dbReference type="InterPro" id="IPR011009">
    <property type="entry name" value="Kinase-like_dom_sf"/>
</dbReference>
<evidence type="ECO:0000256" key="1">
    <source>
        <dbReference type="SAM" id="MobiDB-lite"/>
    </source>
</evidence>
<protein>
    <recommendedName>
        <fullName evidence="2">ABC1 atypical kinase-like domain-containing protein</fullName>
    </recommendedName>
</protein>
<evidence type="ECO:0000313" key="3">
    <source>
        <dbReference type="EMBL" id="KAG2426970.1"/>
    </source>
</evidence>
<feature type="compositionally biased region" description="Low complexity" evidence="1">
    <location>
        <begin position="302"/>
        <end position="322"/>
    </location>
</feature>
<feature type="region of interest" description="Disordered" evidence="1">
    <location>
        <begin position="291"/>
        <end position="328"/>
    </location>
</feature>
<dbReference type="Pfam" id="PF03109">
    <property type="entry name" value="ABC1"/>
    <property type="match status" value="1"/>
</dbReference>
<proteinExistence type="predicted"/>
<keyword evidence="4" id="KW-1185">Reference proteome</keyword>
<dbReference type="SUPFAM" id="SSF56112">
    <property type="entry name" value="Protein kinase-like (PK-like)"/>
    <property type="match status" value="1"/>
</dbReference>
<dbReference type="InterPro" id="IPR004147">
    <property type="entry name" value="ABC1_dom"/>
</dbReference>
<dbReference type="EMBL" id="JAEHOC010000044">
    <property type="protein sequence ID" value="KAG2426970.1"/>
    <property type="molecule type" value="Genomic_DNA"/>
</dbReference>
<evidence type="ECO:0000313" key="4">
    <source>
        <dbReference type="Proteomes" id="UP000650467"/>
    </source>
</evidence>
<organism evidence="3 4">
    <name type="scientific">Chlamydomonas incerta</name>
    <dbReference type="NCBI Taxonomy" id="51695"/>
    <lineage>
        <taxon>Eukaryota</taxon>
        <taxon>Viridiplantae</taxon>
        <taxon>Chlorophyta</taxon>
        <taxon>core chlorophytes</taxon>
        <taxon>Chlorophyceae</taxon>
        <taxon>CS clade</taxon>
        <taxon>Chlamydomonadales</taxon>
        <taxon>Chlamydomonadaceae</taxon>
        <taxon>Chlamydomonas</taxon>
    </lineage>
</organism>
<name>A0A835VT84_CHLIN</name>
<dbReference type="Gene3D" id="1.10.510.10">
    <property type="entry name" value="Transferase(Phosphotransferase) domain 1"/>
    <property type="match status" value="1"/>
</dbReference>
<reference evidence="3" key="1">
    <citation type="journal article" date="2020" name="bioRxiv">
        <title>Comparative genomics of Chlamydomonas.</title>
        <authorList>
            <person name="Craig R.J."/>
            <person name="Hasan A.R."/>
            <person name="Ness R.W."/>
            <person name="Keightley P.D."/>
        </authorList>
    </citation>
    <scope>NUCLEOTIDE SEQUENCE</scope>
    <source>
        <strain evidence="3">SAG 7.73</strain>
    </source>
</reference>
<dbReference type="AlphaFoldDB" id="A0A835VT84"/>
<sequence length="501" mass="53318">MQQESLAVKASRNWKPVVTPAAKRSAPVLADGEQDVAAPAKMPRVVPGVVLPLPIAGGLAAAGAAQALAGCKKSRVAQQEPRLQDQVAAPCKVTILRVDKHLDLVADARPMVWQANSVSTTSAVKELQPNDGVILAVSTTEGHTAHIAAKLPPPAVDTQALPSKYVCFAVAAVKEVHRPAGGAAADTGTWVELEPASLVWTNTPWQQMIDDMGVPDKAPTTSRTTEKQANIAVEVRHYAQQVGALLSRAAAAHAGAAASGRRLVGRLAPCPTGRFLRNRKAGVQPAAAAAAGSAAGGKQGHDSSSGYDDSSSGYEDSSSGYEGSDDDVGVEAEDGIAQQKQERAPDISPRFILGVTFSAVRVSFMEWLDDCASVYQLCKSGSPLLNDGLYQRARSAVRRMWLDAGVLHCDLHLDNVLVARADGRIFIIDYGMAVRMPPPVHSQLSRYLGEKRLSPMRAYNRACKDLAHEVLVHRGYDVEDGNWHDDGSFLAIMKSYCCKQA</sequence>
<gene>
    <name evidence="3" type="ORF">HXX76_012755</name>
</gene>
<comment type="caution">
    <text evidence="3">The sequence shown here is derived from an EMBL/GenBank/DDBJ whole genome shotgun (WGS) entry which is preliminary data.</text>
</comment>
<evidence type="ECO:0000259" key="2">
    <source>
        <dbReference type="Pfam" id="PF03109"/>
    </source>
</evidence>
<feature type="domain" description="ABC1 atypical kinase-like" evidence="2">
    <location>
        <begin position="358"/>
        <end position="446"/>
    </location>
</feature>
<dbReference type="Proteomes" id="UP000650467">
    <property type="component" value="Unassembled WGS sequence"/>
</dbReference>
<dbReference type="OrthoDB" id="558950at2759"/>